<dbReference type="Gene3D" id="3.10.450.50">
    <property type="match status" value="1"/>
</dbReference>
<dbReference type="RefSeq" id="WP_213259260.1">
    <property type="nucleotide sequence ID" value="NZ_JAGYWA010000007.1"/>
</dbReference>
<proteinExistence type="predicted"/>
<dbReference type="InterPro" id="IPR032710">
    <property type="entry name" value="NTF2-like_dom_sf"/>
</dbReference>
<dbReference type="Pfam" id="PF12680">
    <property type="entry name" value="SnoaL_2"/>
    <property type="match status" value="1"/>
</dbReference>
<dbReference type="SUPFAM" id="SSF54427">
    <property type="entry name" value="NTF2-like"/>
    <property type="match status" value="1"/>
</dbReference>
<keyword evidence="3" id="KW-1185">Reference proteome</keyword>
<gene>
    <name evidence="2" type="ORF">ACFO5S_18805</name>
</gene>
<dbReference type="InterPro" id="IPR037401">
    <property type="entry name" value="SnoaL-like"/>
</dbReference>
<accession>A0ABV9PLS4</accession>
<dbReference type="Proteomes" id="UP001595935">
    <property type="component" value="Unassembled WGS sequence"/>
</dbReference>
<organism evidence="2 3">
    <name type="scientific">Flavobacterium branchiicola</name>
    <dbReference type="NCBI Taxonomy" id="1114875"/>
    <lineage>
        <taxon>Bacteria</taxon>
        <taxon>Pseudomonadati</taxon>
        <taxon>Bacteroidota</taxon>
        <taxon>Flavobacteriia</taxon>
        <taxon>Flavobacteriales</taxon>
        <taxon>Flavobacteriaceae</taxon>
        <taxon>Flavobacterium</taxon>
    </lineage>
</organism>
<dbReference type="EMBL" id="JBHSGV010000007">
    <property type="protein sequence ID" value="MFC4749510.1"/>
    <property type="molecule type" value="Genomic_DNA"/>
</dbReference>
<name>A0ABV9PLS4_9FLAO</name>
<evidence type="ECO:0000313" key="3">
    <source>
        <dbReference type="Proteomes" id="UP001595935"/>
    </source>
</evidence>
<evidence type="ECO:0000259" key="1">
    <source>
        <dbReference type="Pfam" id="PF12680"/>
    </source>
</evidence>
<protein>
    <submittedName>
        <fullName evidence="2">YybH family protein</fullName>
    </submittedName>
</protein>
<evidence type="ECO:0000313" key="2">
    <source>
        <dbReference type="EMBL" id="MFC4749510.1"/>
    </source>
</evidence>
<feature type="domain" description="SnoaL-like" evidence="1">
    <location>
        <begin position="16"/>
        <end position="106"/>
    </location>
</feature>
<sequence>MIQDFSRTTPKSAVNYFRNCIANGDLQGVLGCFDKNATYINREGQEIKGLENIEKEMQHLCNWKPEITGSNYRETIVDDLAIWVDKWSMKAKTPDGNPIEMNGATSCMMKKNDKGIWLWLVDNPFAAAIFEN</sequence>
<reference evidence="3" key="1">
    <citation type="journal article" date="2019" name="Int. J. Syst. Evol. Microbiol.">
        <title>The Global Catalogue of Microorganisms (GCM) 10K type strain sequencing project: providing services to taxonomists for standard genome sequencing and annotation.</title>
        <authorList>
            <consortium name="The Broad Institute Genomics Platform"/>
            <consortium name="The Broad Institute Genome Sequencing Center for Infectious Disease"/>
            <person name="Wu L."/>
            <person name="Ma J."/>
        </authorList>
    </citation>
    <scope>NUCLEOTIDE SEQUENCE [LARGE SCALE GENOMIC DNA]</scope>
    <source>
        <strain evidence="3">WYCCWR 13023</strain>
    </source>
</reference>
<comment type="caution">
    <text evidence="2">The sequence shown here is derived from an EMBL/GenBank/DDBJ whole genome shotgun (WGS) entry which is preliminary data.</text>
</comment>